<reference evidence="3" key="2">
    <citation type="journal article" date="2014" name="Nat. Genet.">
        <title>A reference genome for common bean and genome-wide analysis of dual domestications.</title>
        <authorList>
            <person name="Schmutz J."/>
            <person name="McClean P.E."/>
            <person name="Mamidi S."/>
            <person name="Wu G.A."/>
            <person name="Cannon S.B."/>
            <person name="Grimwood J."/>
            <person name="Jenkins J."/>
            <person name="Shu S."/>
            <person name="Song Q."/>
            <person name="Chavarro C."/>
            <person name="Torres-Torres M."/>
            <person name="Geffroy V."/>
            <person name="Moghaddam S.M."/>
            <person name="Gao D."/>
            <person name="Abernathy B."/>
            <person name="Barry K."/>
            <person name="Blair M."/>
            <person name="Brick M.A."/>
            <person name="Chovatia M."/>
            <person name="Gepts P."/>
            <person name="Goodstein D.M."/>
            <person name="Gonzales M."/>
            <person name="Hellsten U."/>
            <person name="Hyten D.L."/>
            <person name="Jia G."/>
            <person name="Kelly J.D."/>
            <person name="Kudrna D."/>
            <person name="Lee R."/>
            <person name="Richard M.M."/>
            <person name="Miklas P.N."/>
            <person name="Osorno J.M."/>
            <person name="Rodrigues J."/>
            <person name="Thareau V."/>
            <person name="Urrea C.A."/>
            <person name="Wang M."/>
            <person name="Yu Y."/>
            <person name="Zhang M."/>
            <person name="Wing R.A."/>
            <person name="Cregan P.B."/>
            <person name="Rokhsar D.S."/>
            <person name="Jackson S.A."/>
        </authorList>
    </citation>
    <scope>NUCLEOTIDE SEQUENCE [LARGE SCALE GENOMIC DNA]</scope>
    <source>
        <strain evidence="3">cv. G19833</strain>
    </source>
</reference>
<accession>V7AGW7</accession>
<dbReference type="EMBL" id="CM002298">
    <property type="protein sequence ID" value="ESW04857.1"/>
    <property type="molecule type" value="Genomic_DNA"/>
</dbReference>
<dbReference type="STRING" id="3885.V7AGW7"/>
<protein>
    <submittedName>
        <fullName evidence="2">Uncharacterized protein</fullName>
    </submittedName>
</protein>
<dbReference type="EMBL" id="CM002298">
    <property type="protein sequence ID" value="ESW04858.1"/>
    <property type="molecule type" value="Genomic_DNA"/>
</dbReference>
<evidence type="ECO:0000313" key="2">
    <source>
        <dbReference type="EMBL" id="ESW04857.1"/>
    </source>
</evidence>
<dbReference type="OrthoDB" id="426882at2759"/>
<dbReference type="eggNOG" id="ENOG502QQJW">
    <property type="taxonomic scope" value="Eukaryota"/>
</dbReference>
<evidence type="ECO:0000256" key="1">
    <source>
        <dbReference type="SAM" id="MobiDB-lite"/>
    </source>
</evidence>
<dbReference type="Gramene" id="ESW04858">
    <property type="protein sequence ID" value="ESW04858"/>
    <property type="gene ID" value="PHAVU_011G131100g"/>
</dbReference>
<reference evidence="2" key="1">
    <citation type="submission" date="2013-04" db="EMBL/GenBank/DDBJ databases">
        <authorList>
            <person name="Schmutz J."/>
            <person name="McClean P."/>
            <person name="Shu S."/>
            <person name="Cregan P."/>
            <person name="Rokhsar D."/>
            <person name="Jackson S."/>
        </authorList>
    </citation>
    <scope>NUCLEOTIDE SEQUENCE</scope>
</reference>
<gene>
    <name evidence="2" type="ORF">PHAVU_011G131100g</name>
</gene>
<dbReference type="PANTHER" id="PTHR43756:SF5">
    <property type="entry name" value="CHOLINE MONOOXYGENASE, CHLOROPLASTIC"/>
    <property type="match status" value="1"/>
</dbReference>
<dbReference type="Proteomes" id="UP000000226">
    <property type="component" value="Chromosome 11"/>
</dbReference>
<dbReference type="PANTHER" id="PTHR43756">
    <property type="entry name" value="CHOLINE MONOOXYGENASE, CHLOROPLASTIC"/>
    <property type="match status" value="1"/>
</dbReference>
<keyword evidence="3" id="KW-1185">Reference proteome</keyword>
<feature type="region of interest" description="Disordered" evidence="1">
    <location>
        <begin position="1"/>
        <end position="51"/>
    </location>
</feature>
<sequence>MSKDSLTQKKKASVTITQAPTEREEETTSGLVFKRKRKATAPPTEHSHLDGRAPHQDIVLSEGHAPHRDVIVIQEGEAKSSKRKSLWDSNFDVPTYGEHGRTYGFNGALIKATRISGMRNFNINDFGLLPIKAATWGPFVLLNLEKENVSQKKVDSHNVSKEWQDSCSEVLSSSGIDSSLSYVCRREYTIECNWKVFCDN</sequence>
<proteinExistence type="predicted"/>
<dbReference type="InterPro" id="IPR001663">
    <property type="entry name" value="Rng_hydr_dOase-A"/>
</dbReference>
<dbReference type="Gramene" id="ESW04857">
    <property type="protein sequence ID" value="ESW04857"/>
    <property type="gene ID" value="PHAVU_011G131100g"/>
</dbReference>
<evidence type="ECO:0000313" key="3">
    <source>
        <dbReference type="Proteomes" id="UP000000226"/>
    </source>
</evidence>
<name>V7AGW7_PHAVU</name>
<dbReference type="AlphaFoldDB" id="V7AGW7"/>
<dbReference type="GO" id="GO:0051537">
    <property type="term" value="F:2 iron, 2 sulfur cluster binding"/>
    <property type="evidence" value="ECO:0007669"/>
    <property type="project" value="InterPro"/>
</dbReference>
<organism evidence="2 3">
    <name type="scientific">Phaseolus vulgaris</name>
    <name type="common">Kidney bean</name>
    <name type="synonym">French bean</name>
    <dbReference type="NCBI Taxonomy" id="3885"/>
    <lineage>
        <taxon>Eukaryota</taxon>
        <taxon>Viridiplantae</taxon>
        <taxon>Streptophyta</taxon>
        <taxon>Embryophyta</taxon>
        <taxon>Tracheophyta</taxon>
        <taxon>Spermatophyta</taxon>
        <taxon>Magnoliopsida</taxon>
        <taxon>eudicotyledons</taxon>
        <taxon>Gunneridae</taxon>
        <taxon>Pentapetalae</taxon>
        <taxon>rosids</taxon>
        <taxon>fabids</taxon>
        <taxon>Fabales</taxon>
        <taxon>Fabaceae</taxon>
        <taxon>Papilionoideae</taxon>
        <taxon>50 kb inversion clade</taxon>
        <taxon>NPAAA clade</taxon>
        <taxon>indigoferoid/millettioid clade</taxon>
        <taxon>Phaseoleae</taxon>
        <taxon>Phaseolus</taxon>
    </lineage>
</organism>